<dbReference type="Proteomes" id="UP000008066">
    <property type="component" value="Unassembled WGS sequence"/>
</dbReference>
<proteinExistence type="predicted"/>
<dbReference type="RefSeq" id="XP_006693424.1">
    <property type="nucleotide sequence ID" value="XM_006693361.1"/>
</dbReference>
<dbReference type="HOGENOM" id="CLU_190851_0_0_1"/>
<accession>G0S8F4</accession>
<dbReference type="GeneID" id="18257007"/>
<dbReference type="STRING" id="759272.G0S8F4"/>
<dbReference type="OrthoDB" id="2555959at2759"/>
<protein>
    <submittedName>
        <fullName evidence="1">Uncharacterized protein</fullName>
    </submittedName>
</protein>
<dbReference type="eggNOG" id="ENOG502SDW6">
    <property type="taxonomic scope" value="Eukaryota"/>
</dbReference>
<dbReference type="AlphaFoldDB" id="G0S8F4"/>
<dbReference type="KEGG" id="cthr:CTHT_0029690"/>
<sequence>MSLFQSYRNLSPKARLGVGLGLLAWGFLGLNYGDEIGEKLFGLKPTEQDKAELERLKPKIHVMPREK</sequence>
<reference evidence="1 2" key="1">
    <citation type="journal article" date="2011" name="Cell">
        <title>Insight into structure and assembly of the nuclear pore complex by utilizing the genome of a eukaryotic thermophile.</title>
        <authorList>
            <person name="Amlacher S."/>
            <person name="Sarges P."/>
            <person name="Flemming D."/>
            <person name="van Noort V."/>
            <person name="Kunze R."/>
            <person name="Devos D.P."/>
            <person name="Arumugam M."/>
            <person name="Bork P."/>
            <person name="Hurt E."/>
        </authorList>
    </citation>
    <scope>NUCLEOTIDE SEQUENCE [LARGE SCALE GENOMIC DNA]</scope>
    <source>
        <strain evidence="2">DSM 1495 / CBS 144.50 / IMI 039719</strain>
    </source>
</reference>
<evidence type="ECO:0000313" key="2">
    <source>
        <dbReference type="Proteomes" id="UP000008066"/>
    </source>
</evidence>
<name>G0S8F4_CHATD</name>
<organism evidence="2">
    <name type="scientific">Chaetomium thermophilum (strain DSM 1495 / CBS 144.50 / IMI 039719)</name>
    <name type="common">Thermochaetoides thermophila</name>
    <dbReference type="NCBI Taxonomy" id="759272"/>
    <lineage>
        <taxon>Eukaryota</taxon>
        <taxon>Fungi</taxon>
        <taxon>Dikarya</taxon>
        <taxon>Ascomycota</taxon>
        <taxon>Pezizomycotina</taxon>
        <taxon>Sordariomycetes</taxon>
        <taxon>Sordariomycetidae</taxon>
        <taxon>Sordariales</taxon>
        <taxon>Chaetomiaceae</taxon>
        <taxon>Thermochaetoides</taxon>
    </lineage>
</organism>
<evidence type="ECO:0000313" key="1">
    <source>
        <dbReference type="EMBL" id="EGS21128.1"/>
    </source>
</evidence>
<keyword evidence="2" id="KW-1185">Reference proteome</keyword>
<dbReference type="EMBL" id="GL988041">
    <property type="protein sequence ID" value="EGS21128.1"/>
    <property type="molecule type" value="Genomic_DNA"/>
</dbReference>
<gene>
    <name evidence="1" type="ORF">CTHT_0029690</name>
</gene>
<dbReference type="OMA" id="MAWASIG"/>